<dbReference type="STRING" id="31234.E3MQJ3"/>
<dbReference type="HOGENOM" id="CLU_2252561_0_0_1"/>
<reference evidence="1" key="1">
    <citation type="submission" date="2007-07" db="EMBL/GenBank/DDBJ databases">
        <title>PCAP assembly of the Caenorhabditis remanei genome.</title>
        <authorList>
            <consortium name="The Caenorhabditis remanei Sequencing Consortium"/>
            <person name="Wilson R.K."/>
        </authorList>
    </citation>
    <scope>NUCLEOTIDE SEQUENCE [LARGE SCALE GENOMIC DNA]</scope>
    <source>
        <strain evidence="1">PB4641</strain>
    </source>
</reference>
<evidence type="ECO:0000313" key="2">
    <source>
        <dbReference type="Proteomes" id="UP000008281"/>
    </source>
</evidence>
<organism evidence="2">
    <name type="scientific">Caenorhabditis remanei</name>
    <name type="common">Caenorhabditis vulgaris</name>
    <dbReference type="NCBI Taxonomy" id="31234"/>
    <lineage>
        <taxon>Eukaryota</taxon>
        <taxon>Metazoa</taxon>
        <taxon>Ecdysozoa</taxon>
        <taxon>Nematoda</taxon>
        <taxon>Chromadorea</taxon>
        <taxon>Rhabditida</taxon>
        <taxon>Rhabditina</taxon>
        <taxon>Rhabditomorpha</taxon>
        <taxon>Rhabditoidea</taxon>
        <taxon>Rhabditidae</taxon>
        <taxon>Peloderinae</taxon>
        <taxon>Caenorhabditis</taxon>
    </lineage>
</organism>
<name>E3MQJ3_CAERE</name>
<keyword evidence="2" id="KW-1185">Reference proteome</keyword>
<dbReference type="AlphaFoldDB" id="E3MQJ3"/>
<protein>
    <submittedName>
        <fullName evidence="1">Uncharacterized protein</fullName>
    </submittedName>
</protein>
<dbReference type="eggNOG" id="KOG3544">
    <property type="taxonomic scope" value="Eukaryota"/>
</dbReference>
<proteinExistence type="predicted"/>
<evidence type="ECO:0000313" key="1">
    <source>
        <dbReference type="EMBL" id="EFP06986.1"/>
    </source>
</evidence>
<gene>
    <name evidence="1" type="ORF">CRE_10357</name>
</gene>
<dbReference type="EMBL" id="DS268466">
    <property type="protein sequence ID" value="EFP06986.1"/>
    <property type="molecule type" value="Genomic_DNA"/>
</dbReference>
<dbReference type="Proteomes" id="UP000008281">
    <property type="component" value="Unassembled WGS sequence"/>
</dbReference>
<sequence length="104" mass="12029">MDQITVETYPSLLERLHVFSFEQSTILDERIVRMRQGDENGSIEAASMISTVLRTIKDSTRRTIVVGSLNRILQARVREGLHLPPAQQFVLTQRQFFVFFQFDG</sequence>
<accession>E3MQJ3</accession>